<evidence type="ECO:0000313" key="2">
    <source>
        <dbReference type="Proteomes" id="UP000595437"/>
    </source>
</evidence>
<name>A0A7T8QVH8_CALRO</name>
<keyword evidence="2" id="KW-1185">Reference proteome</keyword>
<dbReference type="EMBL" id="CP045890">
    <property type="protein sequence ID" value="QQP56541.1"/>
    <property type="molecule type" value="Genomic_DNA"/>
</dbReference>
<evidence type="ECO:0000313" key="1">
    <source>
        <dbReference type="EMBL" id="QQP56541.1"/>
    </source>
</evidence>
<sequence length="75" mass="8578">MNPDGPSMVLAEVTRINLATVLWMQITWCEHLWAGSPYHSNTFAKPPSWCQIFKSLTPMDFPQERPFKRTAAQGL</sequence>
<organism evidence="1 2">
    <name type="scientific">Caligus rogercresseyi</name>
    <name type="common">Sea louse</name>
    <dbReference type="NCBI Taxonomy" id="217165"/>
    <lineage>
        <taxon>Eukaryota</taxon>
        <taxon>Metazoa</taxon>
        <taxon>Ecdysozoa</taxon>
        <taxon>Arthropoda</taxon>
        <taxon>Crustacea</taxon>
        <taxon>Multicrustacea</taxon>
        <taxon>Hexanauplia</taxon>
        <taxon>Copepoda</taxon>
        <taxon>Siphonostomatoida</taxon>
        <taxon>Caligidae</taxon>
        <taxon>Caligus</taxon>
    </lineage>
</organism>
<protein>
    <submittedName>
        <fullName evidence="1">Uncharacterized protein</fullName>
    </submittedName>
</protein>
<gene>
    <name evidence="1" type="ORF">FKW44_001235</name>
</gene>
<dbReference type="Proteomes" id="UP000595437">
    <property type="component" value="Chromosome 1"/>
</dbReference>
<accession>A0A7T8QVH8</accession>
<dbReference type="AlphaFoldDB" id="A0A7T8QVH8"/>
<proteinExistence type="predicted"/>
<reference evidence="2" key="1">
    <citation type="submission" date="2021-01" db="EMBL/GenBank/DDBJ databases">
        <title>Caligus Genome Assembly.</title>
        <authorList>
            <person name="Gallardo-Escarate C."/>
        </authorList>
    </citation>
    <scope>NUCLEOTIDE SEQUENCE [LARGE SCALE GENOMIC DNA]</scope>
</reference>